<evidence type="ECO:0000313" key="2">
    <source>
        <dbReference type="EMBL" id="KAG6682568.1"/>
    </source>
</evidence>
<keyword evidence="1" id="KW-1133">Transmembrane helix</keyword>
<reference evidence="2" key="1">
    <citation type="submission" date="2021-01" db="EMBL/GenBank/DDBJ databases">
        <authorList>
            <person name="Lovell J.T."/>
            <person name="Bentley N."/>
            <person name="Bhattarai G."/>
            <person name="Jenkins J.W."/>
            <person name="Sreedasyam A."/>
            <person name="Alarcon Y."/>
            <person name="Bock C."/>
            <person name="Boston L."/>
            <person name="Carlson J."/>
            <person name="Cervantes K."/>
            <person name="Clermont K."/>
            <person name="Krom N."/>
            <person name="Kubenka K."/>
            <person name="Mamidi S."/>
            <person name="Mattison C."/>
            <person name="Monteros M."/>
            <person name="Pisani C."/>
            <person name="Plott C."/>
            <person name="Rajasekar S."/>
            <person name="Rhein H.S."/>
            <person name="Rohla C."/>
            <person name="Song M."/>
            <person name="Hilaire R.S."/>
            <person name="Shu S."/>
            <person name="Wells L."/>
            <person name="Wang X."/>
            <person name="Webber J."/>
            <person name="Heerema R.J."/>
            <person name="Klein P."/>
            <person name="Conner P."/>
            <person name="Grauke L."/>
            <person name="Grimwood J."/>
            <person name="Schmutz J."/>
            <person name="Randall J.J."/>
        </authorList>
    </citation>
    <scope>NUCLEOTIDE SEQUENCE</scope>
    <source>
        <tissue evidence="2">Leaf</tissue>
    </source>
</reference>
<dbReference type="PANTHER" id="PTHR34590:SF5">
    <property type="entry name" value="OS04G0586500 PROTEIN"/>
    <property type="match status" value="1"/>
</dbReference>
<dbReference type="Proteomes" id="UP000811246">
    <property type="component" value="Chromosome 13"/>
</dbReference>
<comment type="caution">
    <text evidence="2">The sequence shown here is derived from an EMBL/GenBank/DDBJ whole genome shotgun (WGS) entry which is preliminary data.</text>
</comment>
<accession>A0A922AJ29</accession>
<dbReference type="GO" id="GO:0004714">
    <property type="term" value="F:transmembrane receptor protein tyrosine kinase activity"/>
    <property type="evidence" value="ECO:0007669"/>
    <property type="project" value="InterPro"/>
</dbReference>
<dbReference type="AlphaFoldDB" id="A0A922AJ29"/>
<sequence length="123" mass="13383">MKSTNKFVVVSAIPIILLYLAFASIPVILAQNFVPTEKFLLDCGATSETTDTNGRKWTSDVKSKYLTAGGNSNTSEAATQDPSVPQVPYMTARVFYSSLHIVFLLSPVVNLYGFTSTLLLTRA</sequence>
<dbReference type="PANTHER" id="PTHR34590">
    <property type="entry name" value="OS03G0124300 PROTEIN-RELATED"/>
    <property type="match status" value="1"/>
</dbReference>
<protein>
    <submittedName>
        <fullName evidence="2">Uncharacterized protein</fullName>
    </submittedName>
</protein>
<evidence type="ECO:0000256" key="1">
    <source>
        <dbReference type="SAM" id="Phobius"/>
    </source>
</evidence>
<keyword evidence="1" id="KW-0472">Membrane</keyword>
<keyword evidence="1" id="KW-0812">Transmembrane</keyword>
<gene>
    <name evidence="2" type="ORF">I3842_13G149200</name>
</gene>
<name>A0A922AJ29_CARIL</name>
<feature type="transmembrane region" description="Helical" evidence="1">
    <location>
        <begin position="94"/>
        <end position="120"/>
    </location>
</feature>
<proteinExistence type="predicted"/>
<dbReference type="EMBL" id="CM031837">
    <property type="protein sequence ID" value="KAG6682568.1"/>
    <property type="molecule type" value="Genomic_DNA"/>
</dbReference>
<evidence type="ECO:0000313" key="3">
    <source>
        <dbReference type="Proteomes" id="UP000811246"/>
    </source>
</evidence>
<dbReference type="InterPro" id="IPR045272">
    <property type="entry name" value="ANXUR1/2-like"/>
</dbReference>
<organism evidence="2 3">
    <name type="scientific">Carya illinoinensis</name>
    <name type="common">Pecan</name>
    <dbReference type="NCBI Taxonomy" id="32201"/>
    <lineage>
        <taxon>Eukaryota</taxon>
        <taxon>Viridiplantae</taxon>
        <taxon>Streptophyta</taxon>
        <taxon>Embryophyta</taxon>
        <taxon>Tracheophyta</taxon>
        <taxon>Spermatophyta</taxon>
        <taxon>Magnoliopsida</taxon>
        <taxon>eudicotyledons</taxon>
        <taxon>Gunneridae</taxon>
        <taxon>Pentapetalae</taxon>
        <taxon>rosids</taxon>
        <taxon>fabids</taxon>
        <taxon>Fagales</taxon>
        <taxon>Juglandaceae</taxon>
        <taxon>Carya</taxon>
    </lineage>
</organism>
<feature type="transmembrane region" description="Helical" evidence="1">
    <location>
        <begin position="7"/>
        <end position="29"/>
    </location>
</feature>